<feature type="transmembrane region" description="Helical" evidence="1">
    <location>
        <begin position="84"/>
        <end position="103"/>
    </location>
</feature>
<protein>
    <recommendedName>
        <fullName evidence="4">MARVEL domain-containing protein</fullName>
    </recommendedName>
</protein>
<keyword evidence="1" id="KW-0812">Transmembrane</keyword>
<reference evidence="2 3" key="1">
    <citation type="journal article" date="2016" name="Nat. Commun.">
        <title>Ectomycorrhizal ecology is imprinted in the genome of the dominant symbiotic fungus Cenococcum geophilum.</title>
        <authorList>
            <consortium name="DOE Joint Genome Institute"/>
            <person name="Peter M."/>
            <person name="Kohler A."/>
            <person name="Ohm R.A."/>
            <person name="Kuo A."/>
            <person name="Krutzmann J."/>
            <person name="Morin E."/>
            <person name="Arend M."/>
            <person name="Barry K.W."/>
            <person name="Binder M."/>
            <person name="Choi C."/>
            <person name="Clum A."/>
            <person name="Copeland A."/>
            <person name="Grisel N."/>
            <person name="Haridas S."/>
            <person name="Kipfer T."/>
            <person name="LaButti K."/>
            <person name="Lindquist E."/>
            <person name="Lipzen A."/>
            <person name="Maire R."/>
            <person name="Meier B."/>
            <person name="Mihaltcheva S."/>
            <person name="Molinier V."/>
            <person name="Murat C."/>
            <person name="Poggeler S."/>
            <person name="Quandt C.A."/>
            <person name="Sperisen C."/>
            <person name="Tritt A."/>
            <person name="Tisserant E."/>
            <person name="Crous P.W."/>
            <person name="Henrissat B."/>
            <person name="Nehls U."/>
            <person name="Egli S."/>
            <person name="Spatafora J.W."/>
            <person name="Grigoriev I.V."/>
            <person name="Martin F.M."/>
        </authorList>
    </citation>
    <scope>NUCLEOTIDE SEQUENCE [LARGE SCALE GENOMIC DNA]</scope>
    <source>
        <strain evidence="2 3">CBS 459.81</strain>
    </source>
</reference>
<sequence>MDTYSTKHGIIIFKIRWLQILITLLCIGLCNFTLRSYLGDPWTRTWSDLKIVLAGLGLTMFVGFVTMFVPLAVNKNPKRSPLDLLMAVLWAAASIITVYGSVNLSNRLMLACDVKCEPVASSYVWRCGLATAGFNGLISILFVATWAAVAFKKAEVIAVVR</sequence>
<evidence type="ECO:0008006" key="4">
    <source>
        <dbReference type="Google" id="ProtNLM"/>
    </source>
</evidence>
<proteinExistence type="predicted"/>
<name>A0A8E2EDY6_9PEZI</name>
<gene>
    <name evidence="2" type="ORF">K432DRAFT_403445</name>
</gene>
<keyword evidence="1" id="KW-1133">Transmembrane helix</keyword>
<evidence type="ECO:0000256" key="1">
    <source>
        <dbReference type="SAM" id="Phobius"/>
    </source>
</evidence>
<dbReference type="Proteomes" id="UP000250266">
    <property type="component" value="Unassembled WGS sequence"/>
</dbReference>
<feature type="transmembrane region" description="Helical" evidence="1">
    <location>
        <begin position="123"/>
        <end position="151"/>
    </location>
</feature>
<accession>A0A8E2EDY6</accession>
<keyword evidence="1" id="KW-0472">Membrane</keyword>
<keyword evidence="3" id="KW-1185">Reference proteome</keyword>
<dbReference type="EMBL" id="KV744907">
    <property type="protein sequence ID" value="OCK81823.1"/>
    <property type="molecule type" value="Genomic_DNA"/>
</dbReference>
<organism evidence="2 3">
    <name type="scientific">Lepidopterella palustris CBS 459.81</name>
    <dbReference type="NCBI Taxonomy" id="1314670"/>
    <lineage>
        <taxon>Eukaryota</taxon>
        <taxon>Fungi</taxon>
        <taxon>Dikarya</taxon>
        <taxon>Ascomycota</taxon>
        <taxon>Pezizomycotina</taxon>
        <taxon>Dothideomycetes</taxon>
        <taxon>Pleosporomycetidae</taxon>
        <taxon>Mytilinidiales</taxon>
        <taxon>Argynnaceae</taxon>
        <taxon>Lepidopterella</taxon>
    </lineage>
</organism>
<evidence type="ECO:0000313" key="3">
    <source>
        <dbReference type="Proteomes" id="UP000250266"/>
    </source>
</evidence>
<evidence type="ECO:0000313" key="2">
    <source>
        <dbReference type="EMBL" id="OCK81823.1"/>
    </source>
</evidence>
<dbReference type="AlphaFoldDB" id="A0A8E2EDY6"/>
<feature type="transmembrane region" description="Helical" evidence="1">
    <location>
        <begin position="51"/>
        <end position="72"/>
    </location>
</feature>
<feature type="transmembrane region" description="Helical" evidence="1">
    <location>
        <begin position="20"/>
        <end position="39"/>
    </location>
</feature>